<proteinExistence type="predicted"/>
<organism evidence="1 2">
    <name type="scientific">Legionella antarctica</name>
    <dbReference type="NCBI Taxonomy" id="2708020"/>
    <lineage>
        <taxon>Bacteria</taxon>
        <taxon>Pseudomonadati</taxon>
        <taxon>Pseudomonadota</taxon>
        <taxon>Gammaproteobacteria</taxon>
        <taxon>Legionellales</taxon>
        <taxon>Legionellaceae</taxon>
        <taxon>Legionella</taxon>
    </lineage>
</organism>
<dbReference type="Proteomes" id="UP000502894">
    <property type="component" value="Chromosome"/>
</dbReference>
<name>A0A6F8T6Z5_9GAMM</name>
<protein>
    <submittedName>
        <fullName evidence="1">Uncharacterized protein</fullName>
    </submittedName>
</protein>
<dbReference type="RefSeq" id="WP_173237616.1">
    <property type="nucleotide sequence ID" value="NZ_AP022839.1"/>
</dbReference>
<evidence type="ECO:0000313" key="1">
    <source>
        <dbReference type="EMBL" id="BCA96229.1"/>
    </source>
</evidence>
<reference evidence="1" key="1">
    <citation type="journal article" date="2020" name="Microbiol. Resour. Announc.">
        <title>Complete Genome Sequence of Novel Psychrotolerant Legionella Strain TUM19329, Isolated from Antarctic Lake Sediment.</title>
        <authorList>
            <person name="Shimada S."/>
            <person name="Nakai R."/>
            <person name="Aoki K."/>
            <person name="Shimoeda N."/>
            <person name="Ohno G."/>
            <person name="Miyazaki Y."/>
            <person name="Kudoh S."/>
            <person name="Imura S."/>
            <person name="Watanabe K."/>
            <person name="Ishii Y."/>
            <person name="Tateda K."/>
        </authorList>
    </citation>
    <scope>NUCLEOTIDE SEQUENCE [LARGE SCALE GENOMIC DNA]</scope>
    <source>
        <strain evidence="1">TUM19329</strain>
    </source>
</reference>
<gene>
    <name evidence="1" type="ORF">TUM19329_25900</name>
</gene>
<dbReference type="AlphaFoldDB" id="A0A6F8T6Z5"/>
<sequence length="114" mass="13255">MITELEQHHLIDISTRPDGSIKNYESLCYGYSTETKNSVYTDEINYKNRYGLFKRIPAPREGRPLRGANPEKEMLDKHDHLYEDYTIEASIDKGKITSSDGTLHYLQQVSSWQI</sequence>
<keyword evidence="2" id="KW-1185">Reference proteome</keyword>
<accession>A0A6F8T6Z5</accession>
<dbReference type="KEGG" id="lant:TUM19329_25900"/>
<evidence type="ECO:0000313" key="2">
    <source>
        <dbReference type="Proteomes" id="UP000502894"/>
    </source>
</evidence>
<dbReference type="EMBL" id="AP022839">
    <property type="protein sequence ID" value="BCA96229.1"/>
    <property type="molecule type" value="Genomic_DNA"/>
</dbReference>